<comment type="caution">
    <text evidence="1">The sequence shown here is derived from an EMBL/GenBank/DDBJ whole genome shotgun (WGS) entry which is preliminary data.</text>
</comment>
<proteinExistence type="predicted"/>
<keyword evidence="2" id="KW-1185">Reference proteome</keyword>
<accession>A0ACC0Y220</accession>
<organism evidence="1 2">
    <name type="scientific">Pistacia integerrima</name>
    <dbReference type="NCBI Taxonomy" id="434235"/>
    <lineage>
        <taxon>Eukaryota</taxon>
        <taxon>Viridiplantae</taxon>
        <taxon>Streptophyta</taxon>
        <taxon>Embryophyta</taxon>
        <taxon>Tracheophyta</taxon>
        <taxon>Spermatophyta</taxon>
        <taxon>Magnoliopsida</taxon>
        <taxon>eudicotyledons</taxon>
        <taxon>Gunneridae</taxon>
        <taxon>Pentapetalae</taxon>
        <taxon>rosids</taxon>
        <taxon>malvids</taxon>
        <taxon>Sapindales</taxon>
        <taxon>Anacardiaceae</taxon>
        <taxon>Pistacia</taxon>
    </lineage>
</organism>
<dbReference type="Proteomes" id="UP001163603">
    <property type="component" value="Chromosome 9"/>
</dbReference>
<evidence type="ECO:0000313" key="1">
    <source>
        <dbReference type="EMBL" id="KAJ0027199.1"/>
    </source>
</evidence>
<reference evidence="2" key="1">
    <citation type="journal article" date="2023" name="G3 (Bethesda)">
        <title>Genome assembly and association tests identify interacting loci associated with vigor, precocity, and sex in interspecific pistachio rootstocks.</title>
        <authorList>
            <person name="Palmer W."/>
            <person name="Jacygrad E."/>
            <person name="Sagayaradj S."/>
            <person name="Cavanaugh K."/>
            <person name="Han R."/>
            <person name="Bertier L."/>
            <person name="Beede B."/>
            <person name="Kafkas S."/>
            <person name="Golino D."/>
            <person name="Preece J."/>
            <person name="Michelmore R."/>
        </authorList>
    </citation>
    <scope>NUCLEOTIDE SEQUENCE [LARGE SCALE GENOMIC DNA]</scope>
</reference>
<dbReference type="EMBL" id="CM047744">
    <property type="protein sequence ID" value="KAJ0027199.1"/>
    <property type="molecule type" value="Genomic_DNA"/>
</dbReference>
<evidence type="ECO:0000313" key="2">
    <source>
        <dbReference type="Proteomes" id="UP001163603"/>
    </source>
</evidence>
<gene>
    <name evidence="1" type="ORF">Pint_35131</name>
</gene>
<sequence>MLPTAKCSSGVQMLTLLLEIIKMTGMRFCGLVYAVLYGYLVLFAVAQITDPSEVSALVAVMCRLIDPMNHLGHWNEGDPCLSNWTGVLCFDRVDETDGYLHVQNLHLLNMNLSGILAPELGQLSRLRIL</sequence>
<name>A0ACC0Y220_9ROSI</name>
<protein>
    <submittedName>
        <fullName evidence="1">Uncharacterized protein</fullName>
    </submittedName>
</protein>